<organism evidence="1 2">
    <name type="scientific">Jimgerdemannia flammicorona</name>
    <dbReference type="NCBI Taxonomy" id="994334"/>
    <lineage>
        <taxon>Eukaryota</taxon>
        <taxon>Fungi</taxon>
        <taxon>Fungi incertae sedis</taxon>
        <taxon>Mucoromycota</taxon>
        <taxon>Mucoromycotina</taxon>
        <taxon>Endogonomycetes</taxon>
        <taxon>Endogonales</taxon>
        <taxon>Endogonaceae</taxon>
        <taxon>Jimgerdemannia</taxon>
    </lineage>
</organism>
<dbReference type="CDD" id="cd02440">
    <property type="entry name" value="AdoMet_MTases"/>
    <property type="match status" value="1"/>
</dbReference>
<dbReference type="PANTHER" id="PTHR45277">
    <property type="entry name" value="EXPRESSED PROTEIN"/>
    <property type="match status" value="1"/>
</dbReference>
<dbReference type="EMBL" id="RBNI01027021">
    <property type="protein sequence ID" value="RUO95670.1"/>
    <property type="molecule type" value="Genomic_DNA"/>
</dbReference>
<evidence type="ECO:0000313" key="1">
    <source>
        <dbReference type="EMBL" id="RUO95670.1"/>
    </source>
</evidence>
<name>A0A432ZYY6_9FUNG</name>
<keyword evidence="1" id="KW-0808">Transferase</keyword>
<comment type="caution">
    <text evidence="1">The sequence shown here is derived from an EMBL/GenBank/DDBJ whole genome shotgun (WGS) entry which is preliminary data.</text>
</comment>
<dbReference type="InterPro" id="IPR013216">
    <property type="entry name" value="Methyltransf_11"/>
</dbReference>
<accession>A0A432ZYY6</accession>
<dbReference type="GO" id="GO:0032259">
    <property type="term" value="P:methylation"/>
    <property type="evidence" value="ECO:0007669"/>
    <property type="project" value="UniProtKB-KW"/>
</dbReference>
<dbReference type="SUPFAM" id="SSF53335">
    <property type="entry name" value="S-adenosyl-L-methionine-dependent methyltransferases"/>
    <property type="match status" value="1"/>
</dbReference>
<reference evidence="1 2" key="1">
    <citation type="journal article" date="2018" name="New Phytol.">
        <title>Phylogenomics of Endogonaceae and evolution of mycorrhizas within Mucoromycota.</title>
        <authorList>
            <person name="Chang Y."/>
            <person name="Desiro A."/>
            <person name="Na H."/>
            <person name="Sandor L."/>
            <person name="Lipzen A."/>
            <person name="Clum A."/>
            <person name="Barry K."/>
            <person name="Grigoriev I.V."/>
            <person name="Martin F.M."/>
            <person name="Stajich J.E."/>
            <person name="Smith M.E."/>
            <person name="Bonito G."/>
            <person name="Spatafora J.W."/>
        </authorList>
    </citation>
    <scope>NUCLEOTIDE SEQUENCE [LARGE SCALE GENOMIC DNA]</scope>
    <source>
        <strain evidence="1 2">GMNB39</strain>
    </source>
</reference>
<evidence type="ECO:0000313" key="2">
    <source>
        <dbReference type="Proteomes" id="UP000268093"/>
    </source>
</evidence>
<proteinExistence type="predicted"/>
<protein>
    <submittedName>
        <fullName evidence="1">Methyltransferase type 11</fullName>
    </submittedName>
</protein>
<dbReference type="PANTHER" id="PTHR45277:SF1">
    <property type="entry name" value="EXPRESSED PROTEIN"/>
    <property type="match status" value="1"/>
</dbReference>
<dbReference type="Gene3D" id="3.40.50.150">
    <property type="entry name" value="Vaccinia Virus protein VP39"/>
    <property type="match status" value="1"/>
</dbReference>
<keyword evidence="1" id="KW-0489">Methyltransferase</keyword>
<keyword evidence="2" id="KW-1185">Reference proteome</keyword>
<dbReference type="Pfam" id="PF08241">
    <property type="entry name" value="Methyltransf_11"/>
    <property type="match status" value="1"/>
</dbReference>
<sequence>MKHHSNQRRMSFTPTPRRTSVFEGTPLINKPDYGLDCPRLIRRFFICAILLLSLGTILVACGTAHSLPFLPAIGLATIGLGALCVLVVALMVRSSRRGKHHVRDVVLDELELRGNEKVLDAGCGRGLMLLGAAKRVEEGRVVGVDIWSQEDQYKNAPENTLANAVAEGIPLDRVRLQDGDLRDLSFIPSYSFDVVLSSLTIHSIRSREGRRQAIAEMVRVLRPGGRIALLDLWHVGECAQMLEQTGWVVQVRRSGIYWSMFPPVRVVYAVKREWGYAEV</sequence>
<dbReference type="InterPro" id="IPR029063">
    <property type="entry name" value="SAM-dependent_MTases_sf"/>
</dbReference>
<dbReference type="Proteomes" id="UP000268093">
    <property type="component" value="Unassembled WGS sequence"/>
</dbReference>
<gene>
    <name evidence="1" type="ORF">BC936DRAFT_143472</name>
</gene>
<dbReference type="OrthoDB" id="6329284at2759"/>
<dbReference type="GO" id="GO:0008757">
    <property type="term" value="F:S-adenosylmethionine-dependent methyltransferase activity"/>
    <property type="evidence" value="ECO:0007669"/>
    <property type="project" value="InterPro"/>
</dbReference>